<reference evidence="4" key="1">
    <citation type="submission" date="2015-10" db="EMBL/GenBank/DDBJ databases">
        <title>Niche specialization of a soil ammonia-oxidizing archaeon, Candidatus Nitrosocosmicus oleophilus.</title>
        <authorList>
            <person name="Jung M.-Y."/>
            <person name="Rhee S.-K."/>
        </authorList>
    </citation>
    <scope>NUCLEOTIDE SEQUENCE [LARGE SCALE GENOMIC DNA]</scope>
    <source>
        <strain evidence="4">MY3</strain>
    </source>
</reference>
<dbReference type="SUPFAM" id="SSF52172">
    <property type="entry name" value="CheY-like"/>
    <property type="match status" value="1"/>
</dbReference>
<protein>
    <submittedName>
        <fullName evidence="3">Response regulator MprA</fullName>
    </submittedName>
</protein>
<name>A0A654LXC2_9ARCH</name>
<keyword evidence="1" id="KW-0597">Phosphoprotein</keyword>
<dbReference type="GO" id="GO:0000160">
    <property type="term" value="P:phosphorelay signal transduction system"/>
    <property type="evidence" value="ECO:0007669"/>
    <property type="project" value="InterPro"/>
</dbReference>
<dbReference type="OrthoDB" id="2830at2157"/>
<dbReference type="PROSITE" id="PS50110">
    <property type="entry name" value="RESPONSE_REGULATORY"/>
    <property type="match status" value="1"/>
</dbReference>
<dbReference type="InterPro" id="IPR011006">
    <property type="entry name" value="CheY-like_superfamily"/>
</dbReference>
<dbReference type="AlphaFoldDB" id="A0A654LXC2"/>
<proteinExistence type="predicted"/>
<dbReference type="InterPro" id="IPR001789">
    <property type="entry name" value="Sig_transdc_resp-reg_receiver"/>
</dbReference>
<dbReference type="PANTHER" id="PTHR44591:SF3">
    <property type="entry name" value="RESPONSE REGULATORY DOMAIN-CONTAINING PROTEIN"/>
    <property type="match status" value="1"/>
</dbReference>
<dbReference type="PANTHER" id="PTHR44591">
    <property type="entry name" value="STRESS RESPONSE REGULATOR PROTEIN 1"/>
    <property type="match status" value="1"/>
</dbReference>
<evidence type="ECO:0000256" key="1">
    <source>
        <dbReference type="ARBA" id="ARBA00022553"/>
    </source>
</evidence>
<keyword evidence="4" id="KW-1185">Reference proteome</keyword>
<feature type="domain" description="Response regulatory" evidence="2">
    <location>
        <begin position="9"/>
        <end position="126"/>
    </location>
</feature>
<evidence type="ECO:0000313" key="4">
    <source>
        <dbReference type="Proteomes" id="UP000058925"/>
    </source>
</evidence>
<dbReference type="InterPro" id="IPR050595">
    <property type="entry name" value="Bact_response_regulator"/>
</dbReference>
<organism evidence="3 4">
    <name type="scientific">Candidatus Nitrosocosmicus oleophilus</name>
    <dbReference type="NCBI Taxonomy" id="1353260"/>
    <lineage>
        <taxon>Archaea</taxon>
        <taxon>Nitrososphaerota</taxon>
        <taxon>Nitrososphaeria</taxon>
        <taxon>Nitrososphaerales</taxon>
        <taxon>Nitrososphaeraceae</taxon>
        <taxon>Candidatus Nitrosocosmicus</taxon>
    </lineage>
</organism>
<dbReference type="Pfam" id="PF00072">
    <property type="entry name" value="Response_reg"/>
    <property type="match status" value="1"/>
</dbReference>
<dbReference type="KEGG" id="taa:NMY3_00764"/>
<evidence type="ECO:0000313" key="3">
    <source>
        <dbReference type="EMBL" id="ALI34973.1"/>
    </source>
</evidence>
<dbReference type="GeneID" id="60420905"/>
<sequence>MKIKKNKIKILIVDDEDDITLSFKRILEIHGFEVDAFNDSKLALSKFKVNYYDIALLDIKMPYIDGFDLYKQIKEMDDNIKICFLTASEAYYQKFREKDYHELSRDLFIQKPIELEELLKRLAYLMK</sequence>
<gene>
    <name evidence="3" type="primary">mprA</name>
    <name evidence="3" type="ORF">NMY3_00764</name>
</gene>
<dbReference type="Gene3D" id="3.40.50.2300">
    <property type="match status" value="1"/>
</dbReference>
<accession>A0A654LXC2</accession>
<dbReference type="RefSeq" id="WP_196817537.1">
    <property type="nucleotide sequence ID" value="NZ_CP012850.1"/>
</dbReference>
<dbReference type="SMART" id="SM00448">
    <property type="entry name" value="REC"/>
    <property type="match status" value="1"/>
</dbReference>
<dbReference type="Proteomes" id="UP000058925">
    <property type="component" value="Chromosome"/>
</dbReference>
<dbReference type="EMBL" id="CP012850">
    <property type="protein sequence ID" value="ALI34973.1"/>
    <property type="molecule type" value="Genomic_DNA"/>
</dbReference>
<evidence type="ECO:0000259" key="2">
    <source>
        <dbReference type="PROSITE" id="PS50110"/>
    </source>
</evidence>